<dbReference type="GO" id="GO:0005829">
    <property type="term" value="C:cytosol"/>
    <property type="evidence" value="ECO:0007669"/>
    <property type="project" value="TreeGrafter"/>
</dbReference>
<dbReference type="GO" id="GO:0004373">
    <property type="term" value="F:alpha-1,4-glucan glucosyltransferase (UDP-glucose donor) activity"/>
    <property type="evidence" value="ECO:0007669"/>
    <property type="project" value="InterPro"/>
</dbReference>
<dbReference type="KEGG" id="slr:L21SP2_1224"/>
<dbReference type="PANTHER" id="PTHR45825">
    <property type="entry name" value="GRANULE-BOUND STARCH SYNTHASE 1, CHLOROPLASTIC/AMYLOPLASTIC"/>
    <property type="match status" value="1"/>
</dbReference>
<feature type="domain" description="Glycosyl transferase family 1" evidence="9">
    <location>
        <begin position="290"/>
        <end position="457"/>
    </location>
</feature>
<dbReference type="HOGENOM" id="CLU_009583_18_5_12"/>
<keyword evidence="5 8" id="KW-0328">Glycosyltransferase</keyword>
<dbReference type="AlphaFoldDB" id="V5WG81"/>
<keyword evidence="7 8" id="KW-0320">Glycogen biosynthesis</keyword>
<dbReference type="eggNOG" id="COG0297">
    <property type="taxonomic scope" value="Bacteria"/>
</dbReference>
<keyword evidence="12" id="KW-1185">Reference proteome</keyword>
<organism evidence="11 12">
    <name type="scientific">Salinispira pacifica</name>
    <dbReference type="NCBI Taxonomy" id="1307761"/>
    <lineage>
        <taxon>Bacteria</taxon>
        <taxon>Pseudomonadati</taxon>
        <taxon>Spirochaetota</taxon>
        <taxon>Spirochaetia</taxon>
        <taxon>Spirochaetales</taxon>
        <taxon>Spirochaetaceae</taxon>
        <taxon>Salinispira</taxon>
    </lineage>
</organism>
<evidence type="ECO:0000256" key="3">
    <source>
        <dbReference type="ARBA" id="ARBA00004964"/>
    </source>
</evidence>
<comment type="function">
    <text evidence="2 8">Synthesizes alpha-1,4-glucan chains using ADP-glucose.</text>
</comment>
<dbReference type="Gene3D" id="3.40.50.2000">
    <property type="entry name" value="Glycogen Phosphorylase B"/>
    <property type="match status" value="2"/>
</dbReference>
<dbReference type="PANTHER" id="PTHR45825:SF11">
    <property type="entry name" value="ALPHA AMYLASE DOMAIN-CONTAINING PROTEIN"/>
    <property type="match status" value="1"/>
</dbReference>
<feature type="binding site" evidence="8">
    <location>
        <position position="11"/>
    </location>
    <ligand>
        <name>ADP-alpha-D-glucose</name>
        <dbReference type="ChEBI" id="CHEBI:57498"/>
    </ligand>
</feature>
<dbReference type="InterPro" id="IPR001296">
    <property type="entry name" value="Glyco_trans_1"/>
</dbReference>
<gene>
    <name evidence="8" type="primary">glgA</name>
    <name evidence="11" type="ORF">L21SP2_1224</name>
</gene>
<dbReference type="UniPathway" id="UPA00164"/>
<evidence type="ECO:0000256" key="7">
    <source>
        <dbReference type="ARBA" id="ARBA00023056"/>
    </source>
</evidence>
<dbReference type="CDD" id="cd03791">
    <property type="entry name" value="GT5_Glycogen_synthase_DULL1-like"/>
    <property type="match status" value="1"/>
</dbReference>
<proteinExistence type="inferred from homology"/>
<dbReference type="STRING" id="1307761.L21SP2_1224"/>
<reference evidence="11 12" key="1">
    <citation type="journal article" date="2015" name="Stand. Genomic Sci.">
        <title>Complete genome sequence and description of Salinispira pacifica gen. nov., sp. nov., a novel spirochaete isolated form a hypersaline microbial mat.</title>
        <authorList>
            <person name="Ben Hania W."/>
            <person name="Joseph M."/>
            <person name="Schumann P."/>
            <person name="Bunk B."/>
            <person name="Fiebig A."/>
            <person name="Sproer C."/>
            <person name="Klenk H.P."/>
            <person name="Fardeau M.L."/>
            <person name="Spring S."/>
        </authorList>
    </citation>
    <scope>NUCLEOTIDE SEQUENCE [LARGE SCALE GENOMIC DNA]</scope>
    <source>
        <strain evidence="11 12">L21-RPul-D2</strain>
    </source>
</reference>
<keyword evidence="6 8" id="KW-0808">Transferase</keyword>
<accession>V5WG81</accession>
<evidence type="ECO:0000256" key="8">
    <source>
        <dbReference type="HAMAP-Rule" id="MF_00484"/>
    </source>
</evidence>
<dbReference type="Proteomes" id="UP000018680">
    <property type="component" value="Chromosome"/>
</dbReference>
<comment type="similarity">
    <text evidence="4 8">Belongs to the glycosyltransferase 1 family. Bacterial/plant glycogen synthase subfamily.</text>
</comment>
<evidence type="ECO:0000259" key="10">
    <source>
        <dbReference type="Pfam" id="PF08323"/>
    </source>
</evidence>
<dbReference type="NCBIfam" id="TIGR02095">
    <property type="entry name" value="glgA"/>
    <property type="match status" value="1"/>
</dbReference>
<evidence type="ECO:0000256" key="4">
    <source>
        <dbReference type="ARBA" id="ARBA00010281"/>
    </source>
</evidence>
<evidence type="ECO:0000256" key="2">
    <source>
        <dbReference type="ARBA" id="ARBA00002764"/>
    </source>
</evidence>
<comment type="catalytic activity">
    <reaction evidence="1 8">
        <text>[(1-&gt;4)-alpha-D-glucosyl](n) + ADP-alpha-D-glucose = [(1-&gt;4)-alpha-D-glucosyl](n+1) + ADP + H(+)</text>
        <dbReference type="Rhea" id="RHEA:18189"/>
        <dbReference type="Rhea" id="RHEA-COMP:9584"/>
        <dbReference type="Rhea" id="RHEA-COMP:9587"/>
        <dbReference type="ChEBI" id="CHEBI:15378"/>
        <dbReference type="ChEBI" id="CHEBI:15444"/>
        <dbReference type="ChEBI" id="CHEBI:57498"/>
        <dbReference type="ChEBI" id="CHEBI:456216"/>
        <dbReference type="EC" id="2.4.1.21"/>
    </reaction>
</comment>
<dbReference type="Pfam" id="PF00534">
    <property type="entry name" value="Glycos_transf_1"/>
    <property type="match status" value="1"/>
</dbReference>
<feature type="domain" description="Starch synthase catalytic" evidence="10">
    <location>
        <begin position="1"/>
        <end position="236"/>
    </location>
</feature>
<evidence type="ECO:0000256" key="1">
    <source>
        <dbReference type="ARBA" id="ARBA00001478"/>
    </source>
</evidence>
<evidence type="ECO:0000313" key="12">
    <source>
        <dbReference type="Proteomes" id="UP000018680"/>
    </source>
</evidence>
<evidence type="ECO:0000313" key="11">
    <source>
        <dbReference type="EMBL" id="AHC14625.1"/>
    </source>
</evidence>
<dbReference type="Pfam" id="PF08323">
    <property type="entry name" value="Glyco_transf_5"/>
    <property type="match status" value="1"/>
</dbReference>
<dbReference type="HAMAP" id="MF_00484">
    <property type="entry name" value="Glycogen_synth"/>
    <property type="match status" value="1"/>
</dbReference>
<dbReference type="InterPro" id="IPR011835">
    <property type="entry name" value="GS/SS"/>
</dbReference>
<dbReference type="GO" id="GO:0005978">
    <property type="term" value="P:glycogen biosynthetic process"/>
    <property type="evidence" value="ECO:0007669"/>
    <property type="project" value="UniProtKB-UniRule"/>
</dbReference>
<dbReference type="InterPro" id="IPR013534">
    <property type="entry name" value="Starch_synth_cat_dom"/>
</dbReference>
<protein>
    <recommendedName>
        <fullName evidence="8">Glycogen synthase</fullName>
        <ecNumber evidence="8">2.4.1.21</ecNumber>
    </recommendedName>
    <alternativeName>
        <fullName evidence="8">Starch [bacterial glycogen] synthase</fullName>
    </alternativeName>
</protein>
<sequence>MVSSEVYPYAKVGGLADVVPNLSRELYRQGHEVIILMPRYYQIDRLLLERHPAPLSVHLGEEEYWTGLYHQTMTDSHVEVYFLEHEQLYGREGIYGPPSGGDFSDNPIRFALLSKAAFQVCRLLGWYPDIIHSHDWPSALTATYLARQEHSGEFLHTRSVFTIHNIGYQGRFPEELIHGLGFGTEEAEHLGLIFQGELNFLRSALVNAHKISTVSPHYAQEILSPGAGFGMEDILNSRGKDVRGILNGMDYDTWNPAADQNLPYPYDVAELANKALNKNFVQQEAGMEISARPPLVGMVSRLVDQKGFDILLGPDGSNLDRICRELDLQLIILGTGDPAIEKSLRQAGDRYNNLRVYIRYNEKMSHIIQGASDFFLMPSRYEPCGLTQMYALRYGSLPVVSRTGGLADTVVDIDENPSEGTGIILESPMSEDALYGALKRSVQLWQQQRSIYEAAQRRGMHLRFDWKHSADAYGEMYAQD</sequence>
<evidence type="ECO:0000256" key="5">
    <source>
        <dbReference type="ARBA" id="ARBA00022676"/>
    </source>
</evidence>
<dbReference type="SUPFAM" id="SSF53756">
    <property type="entry name" value="UDP-Glycosyltransferase/glycogen phosphorylase"/>
    <property type="match status" value="1"/>
</dbReference>
<evidence type="ECO:0000259" key="9">
    <source>
        <dbReference type="Pfam" id="PF00534"/>
    </source>
</evidence>
<dbReference type="EMBL" id="CP006939">
    <property type="protein sequence ID" value="AHC14625.1"/>
    <property type="molecule type" value="Genomic_DNA"/>
</dbReference>
<evidence type="ECO:0000256" key="6">
    <source>
        <dbReference type="ARBA" id="ARBA00022679"/>
    </source>
</evidence>
<comment type="pathway">
    <text evidence="3 8">Glycan biosynthesis; glycogen biosynthesis.</text>
</comment>
<name>V5WG81_9SPIO</name>
<dbReference type="PATRIC" id="fig|1307761.3.peg.1218"/>
<dbReference type="GO" id="GO:0009011">
    <property type="term" value="F:alpha-1,4-glucan glucosyltransferase (ADP-glucose donor) activity"/>
    <property type="evidence" value="ECO:0007669"/>
    <property type="project" value="UniProtKB-UniRule"/>
</dbReference>
<dbReference type="EC" id="2.4.1.21" evidence="8"/>